<dbReference type="PRINTS" id="PR00463">
    <property type="entry name" value="EP450I"/>
</dbReference>
<name>A0A7M5WTC6_9CNID</name>
<keyword evidence="7" id="KW-0812">Transmembrane</keyword>
<keyword evidence="7" id="KW-0472">Membrane</keyword>
<evidence type="ECO:0000256" key="4">
    <source>
        <dbReference type="ARBA" id="ARBA00023002"/>
    </source>
</evidence>
<keyword evidence="3" id="KW-0479">Metal-binding</keyword>
<reference evidence="8" key="1">
    <citation type="submission" date="2021-01" db="UniProtKB">
        <authorList>
            <consortium name="EnsemblMetazoa"/>
        </authorList>
    </citation>
    <scope>IDENTIFICATION</scope>
</reference>
<evidence type="ECO:0000256" key="5">
    <source>
        <dbReference type="ARBA" id="ARBA00023004"/>
    </source>
</evidence>
<dbReference type="PANTHER" id="PTHR24289">
    <property type="entry name" value="STEROID 17-ALPHA-HYDROXYLASE/17,20 LYASE"/>
    <property type="match status" value="1"/>
</dbReference>
<evidence type="ECO:0000256" key="1">
    <source>
        <dbReference type="ARBA" id="ARBA00010617"/>
    </source>
</evidence>
<proteinExistence type="inferred from homology"/>
<keyword evidence="6" id="KW-0503">Monooxygenase</keyword>
<dbReference type="Gene3D" id="1.10.630.10">
    <property type="entry name" value="Cytochrome P450"/>
    <property type="match status" value="1"/>
</dbReference>
<dbReference type="OrthoDB" id="2789670at2759"/>
<dbReference type="InterPro" id="IPR002401">
    <property type="entry name" value="Cyt_P450_E_grp-I"/>
</dbReference>
<evidence type="ECO:0000313" key="9">
    <source>
        <dbReference type="Proteomes" id="UP000594262"/>
    </source>
</evidence>
<dbReference type="Pfam" id="PF00067">
    <property type="entry name" value="p450"/>
    <property type="match status" value="1"/>
</dbReference>
<keyword evidence="7" id="KW-1133">Transmembrane helix</keyword>
<accession>A0A7M5WTC6</accession>
<keyword evidence="2" id="KW-0349">Heme</keyword>
<dbReference type="GO" id="GO:0004508">
    <property type="term" value="F:steroid 17-alpha-monooxygenase activity"/>
    <property type="evidence" value="ECO:0007669"/>
    <property type="project" value="TreeGrafter"/>
</dbReference>
<keyword evidence="5" id="KW-0408">Iron</keyword>
<comment type="similarity">
    <text evidence="1">Belongs to the cytochrome P450 family.</text>
</comment>
<protein>
    <submittedName>
        <fullName evidence="8">Uncharacterized protein</fullName>
    </submittedName>
</protein>
<keyword evidence="9" id="KW-1185">Reference proteome</keyword>
<organism evidence="8 9">
    <name type="scientific">Clytia hemisphaerica</name>
    <dbReference type="NCBI Taxonomy" id="252671"/>
    <lineage>
        <taxon>Eukaryota</taxon>
        <taxon>Metazoa</taxon>
        <taxon>Cnidaria</taxon>
        <taxon>Hydrozoa</taxon>
        <taxon>Hydroidolina</taxon>
        <taxon>Leptothecata</taxon>
        <taxon>Obeliida</taxon>
        <taxon>Clytiidae</taxon>
        <taxon>Clytia</taxon>
    </lineage>
</organism>
<dbReference type="InterPro" id="IPR001128">
    <property type="entry name" value="Cyt_P450"/>
</dbReference>
<dbReference type="GO" id="GO:0020037">
    <property type="term" value="F:heme binding"/>
    <property type="evidence" value="ECO:0007669"/>
    <property type="project" value="InterPro"/>
</dbReference>
<evidence type="ECO:0000256" key="7">
    <source>
        <dbReference type="SAM" id="Phobius"/>
    </source>
</evidence>
<feature type="transmembrane region" description="Helical" evidence="7">
    <location>
        <begin position="6"/>
        <end position="29"/>
    </location>
</feature>
<dbReference type="EnsemblMetazoa" id="CLYHEMT012827.1">
    <property type="protein sequence ID" value="CLYHEMP012827.1"/>
    <property type="gene ID" value="CLYHEMG012827"/>
</dbReference>
<evidence type="ECO:0000256" key="2">
    <source>
        <dbReference type="ARBA" id="ARBA00022617"/>
    </source>
</evidence>
<dbReference type="SUPFAM" id="SSF48264">
    <property type="entry name" value="Cytochrome P450"/>
    <property type="match status" value="1"/>
</dbReference>
<dbReference type="GO" id="GO:0042448">
    <property type="term" value="P:progesterone metabolic process"/>
    <property type="evidence" value="ECO:0007669"/>
    <property type="project" value="TreeGrafter"/>
</dbReference>
<evidence type="ECO:0000256" key="3">
    <source>
        <dbReference type="ARBA" id="ARBA00022723"/>
    </source>
</evidence>
<evidence type="ECO:0000256" key="6">
    <source>
        <dbReference type="ARBA" id="ARBA00023033"/>
    </source>
</evidence>
<dbReference type="InterPro" id="IPR036396">
    <property type="entry name" value="Cyt_P450_sf"/>
</dbReference>
<dbReference type="PANTHER" id="PTHR24289:SF1">
    <property type="entry name" value="STEROID 17-ALPHA-HYDROXYLASE_17,20 LYASE"/>
    <property type="match status" value="1"/>
</dbReference>
<dbReference type="AlphaFoldDB" id="A0A7M5WTC6"/>
<evidence type="ECO:0000313" key="8">
    <source>
        <dbReference type="EnsemblMetazoa" id="CLYHEMP012827.1"/>
    </source>
</evidence>
<keyword evidence="4" id="KW-0560">Oxidoreductase</keyword>
<sequence length="226" mass="25645">VKSVKFKLIGTILLAIPGFVLLWVLITYVEHLISMRKYPKGPFPLPLLGNLKLLGKKPFLDFIKLSKTYGDVFSMSFGMKRVVVINSYEAIKEALVTRGHDFAGRPNDNIPLGIQTNNFQDLATKDYSKSWSFLRKLTYKSLHFYGTGIKNVEDLVMEDVEEMVSLLSKEVGNPILIHKYFGNTSINTINNICFSKRYLPTDPEFLDILRFSHHLNLGCAPGQLIT</sequence>
<dbReference type="Proteomes" id="UP000594262">
    <property type="component" value="Unplaced"/>
</dbReference>
<dbReference type="GO" id="GO:0005506">
    <property type="term" value="F:iron ion binding"/>
    <property type="evidence" value="ECO:0007669"/>
    <property type="project" value="InterPro"/>
</dbReference>
<dbReference type="GO" id="GO:0042446">
    <property type="term" value="P:hormone biosynthetic process"/>
    <property type="evidence" value="ECO:0007669"/>
    <property type="project" value="TreeGrafter"/>
</dbReference>